<name>A0ABT4H5Y0_PAEAL</name>
<dbReference type="PANTHER" id="PTHR43434">
    <property type="entry name" value="PHOSPHOGLYCOLATE PHOSPHATASE"/>
    <property type="match status" value="1"/>
</dbReference>
<dbReference type="GO" id="GO:0016787">
    <property type="term" value="F:hydrolase activity"/>
    <property type="evidence" value="ECO:0007669"/>
    <property type="project" value="UniProtKB-KW"/>
</dbReference>
<keyword evidence="2" id="KW-1185">Reference proteome</keyword>
<proteinExistence type="predicted"/>
<dbReference type="SFLD" id="SFLDG01129">
    <property type="entry name" value="C1.5:_HAD__Beta-PGM__Phosphata"/>
    <property type="match status" value="1"/>
</dbReference>
<dbReference type="EMBL" id="JAMDNP010000087">
    <property type="protein sequence ID" value="MCY9764385.1"/>
    <property type="molecule type" value="Genomic_DNA"/>
</dbReference>
<accession>A0ABT4H5Y0</accession>
<gene>
    <name evidence="1" type="ORF">M5X12_28205</name>
</gene>
<dbReference type="InterPro" id="IPR006439">
    <property type="entry name" value="HAD-SF_hydro_IA"/>
</dbReference>
<dbReference type="SFLD" id="SFLDS00003">
    <property type="entry name" value="Haloacid_Dehalogenase"/>
    <property type="match status" value="1"/>
</dbReference>
<dbReference type="PRINTS" id="PR00413">
    <property type="entry name" value="HADHALOGNASE"/>
</dbReference>
<dbReference type="Pfam" id="PF13419">
    <property type="entry name" value="HAD_2"/>
    <property type="match status" value="1"/>
</dbReference>
<protein>
    <submittedName>
        <fullName evidence="1">HAD family hydrolase</fullName>
    </submittedName>
</protein>
<dbReference type="InterPro" id="IPR036412">
    <property type="entry name" value="HAD-like_sf"/>
</dbReference>
<dbReference type="RefSeq" id="WP_268599263.1">
    <property type="nucleotide sequence ID" value="NZ_JAMDNP010000087.1"/>
</dbReference>
<dbReference type="PANTHER" id="PTHR43434:SF1">
    <property type="entry name" value="PHOSPHOGLYCOLATE PHOSPHATASE"/>
    <property type="match status" value="1"/>
</dbReference>
<dbReference type="Proteomes" id="UP001527181">
    <property type="component" value="Unassembled WGS sequence"/>
</dbReference>
<sequence>MKHQLKGIVFDMDNTILRSRIDFQAMKNETYQFLVSKEILPDGYSLDYHTTSTIIEEAVQTNRMTEELLNEMWDIAKKHEVYGMQGADLEPGAVEVLSELKGRYHIAIVTNNSVEAAEIALRDNDIMEYFDFIIGREVMKALKPSPDGYLRVLDEFKHSANEWLSVGDSWIDGKASISAGIRFIAYRSDKEKLKQMNVYPTAELSNLLELISLIEQFEEGSAI</sequence>
<evidence type="ECO:0000313" key="1">
    <source>
        <dbReference type="EMBL" id="MCY9764385.1"/>
    </source>
</evidence>
<dbReference type="Gene3D" id="1.10.150.520">
    <property type="match status" value="1"/>
</dbReference>
<reference evidence="1 2" key="1">
    <citation type="submission" date="2022-05" db="EMBL/GenBank/DDBJ databases">
        <title>Genome Sequencing of Bee-Associated Microbes.</title>
        <authorList>
            <person name="Dunlap C."/>
        </authorList>
    </citation>
    <scope>NUCLEOTIDE SEQUENCE [LARGE SCALE GENOMIC DNA]</scope>
    <source>
        <strain evidence="1 2">NRRL B-04010</strain>
    </source>
</reference>
<keyword evidence="1" id="KW-0378">Hydrolase</keyword>
<dbReference type="InterPro" id="IPR041492">
    <property type="entry name" value="HAD_2"/>
</dbReference>
<dbReference type="NCBIfam" id="TIGR01549">
    <property type="entry name" value="HAD-SF-IA-v1"/>
    <property type="match status" value="1"/>
</dbReference>
<dbReference type="SUPFAM" id="SSF56784">
    <property type="entry name" value="HAD-like"/>
    <property type="match status" value="1"/>
</dbReference>
<comment type="caution">
    <text evidence="1">The sequence shown here is derived from an EMBL/GenBank/DDBJ whole genome shotgun (WGS) entry which is preliminary data.</text>
</comment>
<organism evidence="1 2">
    <name type="scientific">Paenibacillus alvei</name>
    <name type="common">Bacillus alvei</name>
    <dbReference type="NCBI Taxonomy" id="44250"/>
    <lineage>
        <taxon>Bacteria</taxon>
        <taxon>Bacillati</taxon>
        <taxon>Bacillota</taxon>
        <taxon>Bacilli</taxon>
        <taxon>Bacillales</taxon>
        <taxon>Paenibacillaceae</taxon>
        <taxon>Paenibacillus</taxon>
    </lineage>
</organism>
<dbReference type="InterPro" id="IPR050155">
    <property type="entry name" value="HAD-like_hydrolase_sf"/>
</dbReference>
<dbReference type="InterPro" id="IPR023214">
    <property type="entry name" value="HAD_sf"/>
</dbReference>
<dbReference type="Gene3D" id="3.40.50.1000">
    <property type="entry name" value="HAD superfamily/HAD-like"/>
    <property type="match status" value="1"/>
</dbReference>
<evidence type="ECO:0000313" key="2">
    <source>
        <dbReference type="Proteomes" id="UP001527181"/>
    </source>
</evidence>